<name>A0A7J6UFB5_PEROL</name>
<accession>A0A7J6UFB5</accession>
<evidence type="ECO:0000256" key="2">
    <source>
        <dbReference type="SAM" id="Phobius"/>
    </source>
</evidence>
<evidence type="ECO:0000313" key="3">
    <source>
        <dbReference type="EMBL" id="KAF4755914.1"/>
    </source>
</evidence>
<dbReference type="EMBL" id="JABANM010000468">
    <property type="protein sequence ID" value="KAF4755914.1"/>
    <property type="molecule type" value="Genomic_DNA"/>
</dbReference>
<reference evidence="3 4" key="1">
    <citation type="submission" date="2020-04" db="EMBL/GenBank/DDBJ databases">
        <title>Perkinsus olseni comparative genomics.</title>
        <authorList>
            <person name="Bogema D.R."/>
        </authorList>
    </citation>
    <scope>NUCLEOTIDE SEQUENCE [LARGE SCALE GENOMIC DNA]</scope>
    <source>
        <strain evidence="3">ATCC PRA-205</strain>
    </source>
</reference>
<sequence length="180" mass="18833">LVTSPEPQPPTETPNPREEPPSEADNSDSGSSVKPGNHLGPGAIAGIACGVLLAAILGFLTSWMLFKLCRRKKEEERNLVGAAAAAMDPDEQTLDDNCIDLESVDPLELLDISAPIAPAPSVVLYPSPDASMPSTVCSSPAAAQLEYISDDPNVEVELRRAAGRVLAEVNADSPNRVPPG</sequence>
<feature type="compositionally biased region" description="Pro residues" evidence="1">
    <location>
        <begin position="1"/>
        <end position="13"/>
    </location>
</feature>
<keyword evidence="2" id="KW-1133">Transmembrane helix</keyword>
<protein>
    <submittedName>
        <fullName evidence="3">Uncharacterized protein</fullName>
    </submittedName>
</protein>
<feature type="non-terminal residue" evidence="3">
    <location>
        <position position="180"/>
    </location>
</feature>
<feature type="transmembrane region" description="Helical" evidence="2">
    <location>
        <begin position="43"/>
        <end position="66"/>
    </location>
</feature>
<dbReference type="Proteomes" id="UP000574390">
    <property type="component" value="Unassembled WGS sequence"/>
</dbReference>
<comment type="caution">
    <text evidence="3">The sequence shown here is derived from an EMBL/GenBank/DDBJ whole genome shotgun (WGS) entry which is preliminary data.</text>
</comment>
<feature type="region of interest" description="Disordered" evidence="1">
    <location>
        <begin position="1"/>
        <end position="37"/>
    </location>
</feature>
<organism evidence="3 4">
    <name type="scientific">Perkinsus olseni</name>
    <name type="common">Perkinsus atlanticus</name>
    <dbReference type="NCBI Taxonomy" id="32597"/>
    <lineage>
        <taxon>Eukaryota</taxon>
        <taxon>Sar</taxon>
        <taxon>Alveolata</taxon>
        <taxon>Perkinsozoa</taxon>
        <taxon>Perkinsea</taxon>
        <taxon>Perkinsida</taxon>
        <taxon>Perkinsidae</taxon>
        <taxon>Perkinsus</taxon>
    </lineage>
</organism>
<gene>
    <name evidence="3" type="ORF">FOZ62_019971</name>
</gene>
<dbReference type="AlphaFoldDB" id="A0A7J6UFB5"/>
<evidence type="ECO:0000256" key="1">
    <source>
        <dbReference type="SAM" id="MobiDB-lite"/>
    </source>
</evidence>
<proteinExistence type="predicted"/>
<keyword evidence="2" id="KW-0812">Transmembrane</keyword>
<keyword evidence="2" id="KW-0472">Membrane</keyword>
<feature type="non-terminal residue" evidence="3">
    <location>
        <position position="1"/>
    </location>
</feature>
<evidence type="ECO:0000313" key="4">
    <source>
        <dbReference type="Proteomes" id="UP000574390"/>
    </source>
</evidence>